<dbReference type="Gene3D" id="3.40.50.20">
    <property type="match status" value="1"/>
</dbReference>
<dbReference type="Pfam" id="PF22660">
    <property type="entry name" value="RS_preATP-grasp-like"/>
    <property type="match status" value="1"/>
</dbReference>
<reference evidence="8" key="1">
    <citation type="submission" date="2020-10" db="EMBL/GenBank/DDBJ databases">
        <authorList>
            <person name="Castelo-Branco R."/>
            <person name="Eusebio N."/>
            <person name="Adriana R."/>
            <person name="Vieira A."/>
            <person name="Brugerolle De Fraissinette N."/>
            <person name="Rezende De Castro R."/>
            <person name="Schneider M.P."/>
            <person name="Vasconcelos V."/>
            <person name="Leao P.N."/>
        </authorList>
    </citation>
    <scope>NUCLEOTIDE SEQUENCE</scope>
    <source>
        <strain evidence="8">LEGE 11467</strain>
    </source>
</reference>
<comment type="pathway">
    <text evidence="5 6">Purine metabolism; IMP biosynthesis via de novo pathway; 5-amino-1-(5-phospho-D-ribosyl)imidazole-4-carboxylate from 5-amino-1-(5-phospho-D-ribosyl)imidazole (N5-CAIR route): step 1/2.</text>
</comment>
<proteinExistence type="inferred from homology"/>
<keyword evidence="3 5" id="KW-0658">Purine biosynthesis</keyword>
<dbReference type="EC" id="6.3.4.18" evidence="5 6"/>
<keyword evidence="4 5" id="KW-0067">ATP-binding</keyword>
<evidence type="ECO:0000313" key="9">
    <source>
        <dbReference type="Proteomes" id="UP000621799"/>
    </source>
</evidence>
<dbReference type="InterPro" id="IPR011761">
    <property type="entry name" value="ATP-grasp"/>
</dbReference>
<dbReference type="Proteomes" id="UP000621799">
    <property type="component" value="Unassembled WGS sequence"/>
</dbReference>
<dbReference type="NCBIfam" id="NF004679">
    <property type="entry name" value="PRK06019.1-5"/>
    <property type="match status" value="1"/>
</dbReference>
<dbReference type="InterPro" id="IPR013815">
    <property type="entry name" value="ATP_grasp_subdomain_1"/>
</dbReference>
<dbReference type="Gene3D" id="3.30.1490.20">
    <property type="entry name" value="ATP-grasp fold, A domain"/>
    <property type="match status" value="1"/>
</dbReference>
<dbReference type="InterPro" id="IPR011054">
    <property type="entry name" value="Rudment_hybrid_motif"/>
</dbReference>
<evidence type="ECO:0000313" key="8">
    <source>
        <dbReference type="EMBL" id="MBE9040481.1"/>
    </source>
</evidence>
<dbReference type="GO" id="GO:0034028">
    <property type="term" value="F:5-(carboxyamino)imidazole ribonucleotide synthase activity"/>
    <property type="evidence" value="ECO:0007669"/>
    <property type="project" value="UniProtKB-UniRule"/>
</dbReference>
<dbReference type="PANTHER" id="PTHR11609:SF5">
    <property type="entry name" value="PHOSPHORIBOSYLAMINOIMIDAZOLE CARBOXYLASE"/>
    <property type="match status" value="1"/>
</dbReference>
<feature type="binding site" evidence="5">
    <location>
        <begin position="180"/>
        <end position="183"/>
    </location>
    <ligand>
        <name>ATP</name>
        <dbReference type="ChEBI" id="CHEBI:30616"/>
    </ligand>
</feature>
<name>A0A928Z965_9CYAN</name>
<comment type="caution">
    <text evidence="8">The sequence shown here is derived from an EMBL/GenBank/DDBJ whole genome shotgun (WGS) entry which is preliminary data.</text>
</comment>
<dbReference type="GO" id="GO:0004638">
    <property type="term" value="F:phosphoribosylaminoimidazole carboxylase activity"/>
    <property type="evidence" value="ECO:0007669"/>
    <property type="project" value="InterPro"/>
</dbReference>
<evidence type="ECO:0000256" key="4">
    <source>
        <dbReference type="ARBA" id="ARBA00022840"/>
    </source>
</evidence>
<dbReference type="Pfam" id="PF17769">
    <property type="entry name" value="PurK_C"/>
    <property type="match status" value="1"/>
</dbReference>
<keyword evidence="2 5" id="KW-0547">Nucleotide-binding</keyword>
<dbReference type="InterPro" id="IPR016185">
    <property type="entry name" value="PreATP-grasp_dom_sf"/>
</dbReference>
<feature type="binding site" evidence="5">
    <location>
        <begin position="265"/>
        <end position="266"/>
    </location>
    <ligand>
        <name>ATP</name>
        <dbReference type="ChEBI" id="CHEBI:30616"/>
    </ligand>
</feature>
<dbReference type="AlphaFoldDB" id="A0A928Z965"/>
<dbReference type="InterPro" id="IPR054350">
    <property type="entry name" value="PurT/PurK_preATP-grasp"/>
</dbReference>
<dbReference type="SUPFAM" id="SSF51246">
    <property type="entry name" value="Rudiment single hybrid motif"/>
    <property type="match status" value="1"/>
</dbReference>
<dbReference type="Pfam" id="PF02222">
    <property type="entry name" value="ATP-grasp"/>
    <property type="match status" value="1"/>
</dbReference>
<comment type="subunit">
    <text evidence="5 6">Homodimer.</text>
</comment>
<evidence type="ECO:0000256" key="3">
    <source>
        <dbReference type="ARBA" id="ARBA00022755"/>
    </source>
</evidence>
<evidence type="ECO:0000256" key="5">
    <source>
        <dbReference type="HAMAP-Rule" id="MF_01928"/>
    </source>
</evidence>
<dbReference type="SUPFAM" id="SSF56059">
    <property type="entry name" value="Glutathione synthetase ATP-binding domain-like"/>
    <property type="match status" value="1"/>
</dbReference>
<dbReference type="PANTHER" id="PTHR11609">
    <property type="entry name" value="PURINE BIOSYNTHESIS PROTEIN 6/7, PUR6/7"/>
    <property type="match status" value="1"/>
</dbReference>
<gene>
    <name evidence="5 6" type="primary">purK</name>
    <name evidence="8" type="ORF">IQ235_06715</name>
</gene>
<dbReference type="InterPro" id="IPR005875">
    <property type="entry name" value="PurK"/>
</dbReference>
<keyword evidence="9" id="KW-1185">Reference proteome</keyword>
<keyword evidence="1 5" id="KW-0436">Ligase</keyword>
<comment type="caution">
    <text evidence="5">Lacks conserved residue(s) required for the propagation of feature annotation.</text>
</comment>
<feature type="binding site" evidence="5">
    <location>
        <position position="137"/>
    </location>
    <ligand>
        <name>ATP</name>
        <dbReference type="ChEBI" id="CHEBI:30616"/>
    </ligand>
</feature>
<dbReference type="GO" id="GO:0005829">
    <property type="term" value="C:cytosol"/>
    <property type="evidence" value="ECO:0007669"/>
    <property type="project" value="TreeGrafter"/>
</dbReference>
<dbReference type="GO" id="GO:0046872">
    <property type="term" value="F:metal ion binding"/>
    <property type="evidence" value="ECO:0007669"/>
    <property type="project" value="InterPro"/>
</dbReference>
<dbReference type="InterPro" id="IPR003135">
    <property type="entry name" value="ATP-grasp_carboxylate-amine"/>
</dbReference>
<dbReference type="InterPro" id="IPR040686">
    <property type="entry name" value="PurK_C"/>
</dbReference>
<feature type="binding site" evidence="5">
    <location>
        <position position="188"/>
    </location>
    <ligand>
        <name>ATP</name>
        <dbReference type="ChEBI" id="CHEBI:30616"/>
    </ligand>
</feature>
<feature type="binding site" evidence="5">
    <location>
        <position position="101"/>
    </location>
    <ligand>
        <name>ATP</name>
        <dbReference type="ChEBI" id="CHEBI:30616"/>
    </ligand>
</feature>
<dbReference type="HAMAP" id="MF_01928">
    <property type="entry name" value="PurK"/>
    <property type="match status" value="1"/>
</dbReference>
<dbReference type="SUPFAM" id="SSF52440">
    <property type="entry name" value="PreATP-grasp domain"/>
    <property type="match status" value="1"/>
</dbReference>
<comment type="catalytic activity">
    <reaction evidence="5 6">
        <text>5-amino-1-(5-phospho-beta-D-ribosyl)imidazole + hydrogencarbonate + ATP = 5-carboxyamino-1-(5-phospho-D-ribosyl)imidazole + ADP + phosphate + 2 H(+)</text>
        <dbReference type="Rhea" id="RHEA:19317"/>
        <dbReference type="ChEBI" id="CHEBI:15378"/>
        <dbReference type="ChEBI" id="CHEBI:17544"/>
        <dbReference type="ChEBI" id="CHEBI:30616"/>
        <dbReference type="ChEBI" id="CHEBI:43474"/>
        <dbReference type="ChEBI" id="CHEBI:58730"/>
        <dbReference type="ChEBI" id="CHEBI:137981"/>
        <dbReference type="ChEBI" id="CHEBI:456216"/>
        <dbReference type="EC" id="6.3.4.18"/>
    </reaction>
</comment>
<accession>A0A928Z965</accession>
<comment type="similarity">
    <text evidence="5 6">Belongs to the PurK/PurT family.</text>
</comment>
<evidence type="ECO:0000256" key="6">
    <source>
        <dbReference type="RuleBase" id="RU361200"/>
    </source>
</evidence>
<dbReference type="Gene3D" id="3.30.470.20">
    <property type="entry name" value="ATP-grasp fold, B domain"/>
    <property type="match status" value="1"/>
</dbReference>
<evidence type="ECO:0000256" key="2">
    <source>
        <dbReference type="ARBA" id="ARBA00022741"/>
    </source>
</evidence>
<sequence>MDRVGIIGGGQLAWMMCPPAQKLGIDAIVQTPSPKDPAAATAVEIVLAPVADATATAQLAQRCDVITFENEFVDLEALSKLARQGVCFRPSLESLAPLLDKYHQRSFLQDLGVPVPKFFTLTPNKPLPELQFPVVLKARRHGYDGRGTAILKDWDSLKATWQDWLKVNWDKSKQPSLLLEEFIPFDRELAVIAARNASGEIAIYPIVETQQEDQVCRRVLVPTDVPPAAIERIEAISRTILEKLQVVGLFAIELFLTRDGKVLVNEIAPRTHNSGHFSIDASETSQFEQHLRAVSDRPLGSTAMTCAGAVMVNLLGYETSNSDYLEKRQQLMQIPNTRVYWYGKTESRPGRKLGHVTVLLDGTHADLRKSGIEVARKIESIWYPN</sequence>
<dbReference type="NCBIfam" id="TIGR01161">
    <property type="entry name" value="purK"/>
    <property type="match status" value="1"/>
</dbReference>
<feature type="domain" description="ATP-grasp" evidence="7">
    <location>
        <begin position="105"/>
        <end position="295"/>
    </location>
</feature>
<dbReference type="GO" id="GO:0006189">
    <property type="term" value="P:'de novo' IMP biosynthetic process"/>
    <property type="evidence" value="ECO:0007669"/>
    <property type="project" value="UniProtKB-UniRule"/>
</dbReference>
<dbReference type="PROSITE" id="PS50975">
    <property type="entry name" value="ATP_GRASP"/>
    <property type="match status" value="1"/>
</dbReference>
<dbReference type="EMBL" id="JADEXN010000088">
    <property type="protein sequence ID" value="MBE9040481.1"/>
    <property type="molecule type" value="Genomic_DNA"/>
</dbReference>
<comment type="function">
    <text evidence="5">Catalyzes the ATP-dependent conversion of 5-aminoimidazole ribonucleotide (AIR) and HCO(3)(-) to N5-carboxyaminoimidazole ribonucleotide (N5-CAIR).</text>
</comment>
<organism evidence="8 9">
    <name type="scientific">Zarconia navalis LEGE 11467</name>
    <dbReference type="NCBI Taxonomy" id="1828826"/>
    <lineage>
        <taxon>Bacteria</taxon>
        <taxon>Bacillati</taxon>
        <taxon>Cyanobacteriota</taxon>
        <taxon>Cyanophyceae</taxon>
        <taxon>Oscillatoriophycideae</taxon>
        <taxon>Oscillatoriales</taxon>
        <taxon>Oscillatoriales incertae sedis</taxon>
        <taxon>Zarconia</taxon>
        <taxon>Zarconia navalis</taxon>
    </lineage>
</organism>
<protein>
    <recommendedName>
        <fullName evidence="5 6">N5-carboxyaminoimidazole ribonucleotide synthase</fullName>
        <shortName evidence="5 6">N5-CAIR synthase</shortName>
        <ecNumber evidence="5 6">6.3.4.18</ecNumber>
    </recommendedName>
    <alternativeName>
        <fullName evidence="5 6">5-(carboxyamino)imidazole ribonucleotide synthetase</fullName>
    </alternativeName>
</protein>
<comment type="function">
    <text evidence="6">Catalyzes the ATP-dependent conversion of 5-aminoimidazole ribonucleotide (AIR) and HCO(3)- to N5-carboxyaminoimidazole ribonucleotide (N5-CAIR).</text>
</comment>
<dbReference type="GO" id="GO:0005524">
    <property type="term" value="F:ATP binding"/>
    <property type="evidence" value="ECO:0007669"/>
    <property type="project" value="UniProtKB-UniRule"/>
</dbReference>
<evidence type="ECO:0000259" key="7">
    <source>
        <dbReference type="PROSITE" id="PS50975"/>
    </source>
</evidence>
<evidence type="ECO:0000256" key="1">
    <source>
        <dbReference type="ARBA" id="ARBA00022598"/>
    </source>
</evidence>